<keyword evidence="1" id="KW-0472">Membrane</keyword>
<dbReference type="EMBL" id="ADXF01000045">
    <property type="protein sequence ID" value="EFR89242.1"/>
    <property type="molecule type" value="Genomic_DNA"/>
</dbReference>
<evidence type="ECO:0000313" key="2">
    <source>
        <dbReference type="EMBL" id="EFR89242.1"/>
    </source>
</evidence>
<accession>A0ABP2K5G0</accession>
<keyword evidence="1" id="KW-0812">Transmembrane</keyword>
<feature type="non-terminal residue" evidence="2">
    <location>
        <position position="52"/>
    </location>
</feature>
<reference evidence="2 3" key="1">
    <citation type="journal article" date="2010" name="Microbiol. Resour. Announc.">
        <title>Comparative genomics of the bacterial genus Listeria: Genome evolution is characterized by limited gene acquisition and limited gene loss.</title>
        <authorList>
            <person name="den Bakker H.C."/>
            <person name="Cummings C.A."/>
            <person name="Ferreira V."/>
            <person name="Vatta P."/>
            <person name="Orsi R.H."/>
            <person name="Degoricija L."/>
            <person name="Barker M."/>
            <person name="Petrauskene O."/>
            <person name="Furtado M.R."/>
            <person name="Wiedmann M."/>
        </authorList>
    </citation>
    <scope>NUCLEOTIDE SEQUENCE [LARGE SCALE GENOMIC DNA]</scope>
    <source>
        <strain evidence="2 3">FSL S4-120</strain>
    </source>
</reference>
<evidence type="ECO:0000313" key="3">
    <source>
        <dbReference type="Proteomes" id="UP000003412"/>
    </source>
</evidence>
<organism evidence="2 3">
    <name type="scientific">Listeria marthii FSL S4-120</name>
    <dbReference type="NCBI Taxonomy" id="702457"/>
    <lineage>
        <taxon>Bacteria</taxon>
        <taxon>Bacillati</taxon>
        <taxon>Bacillota</taxon>
        <taxon>Bacilli</taxon>
        <taxon>Bacillales</taxon>
        <taxon>Listeriaceae</taxon>
        <taxon>Listeria</taxon>
    </lineage>
</organism>
<proteinExistence type="predicted"/>
<gene>
    <name evidence="2" type="ORF">NT05LM_0073</name>
</gene>
<comment type="caution">
    <text evidence="2">The sequence shown here is derived from an EMBL/GenBank/DDBJ whole genome shotgun (WGS) entry which is preliminary data.</text>
</comment>
<evidence type="ECO:0000256" key="1">
    <source>
        <dbReference type="SAM" id="Phobius"/>
    </source>
</evidence>
<keyword evidence="3" id="KW-1185">Reference proteome</keyword>
<protein>
    <submittedName>
        <fullName evidence="2">Heptosyltransferase I</fullName>
    </submittedName>
</protein>
<name>A0ABP2K5G0_9LIST</name>
<feature type="transmembrane region" description="Helical" evidence="1">
    <location>
        <begin position="29"/>
        <end position="49"/>
    </location>
</feature>
<keyword evidence="1" id="KW-1133">Transmembrane helix</keyword>
<dbReference type="Proteomes" id="UP000003412">
    <property type="component" value="Chromosome"/>
</dbReference>
<sequence length="52" mass="5995">MFRLNRSKLSIFPSKPSFRYSLEPQDSRIINSGLWLIIIGSTWPLIALISCK</sequence>